<reference evidence="6 7" key="1">
    <citation type="journal article" date="2011" name="Proc. Natl. Acad. Sci. U.S.A.">
        <title>Evolutionary erosion of yeast sex chromosomes by mating-type switching accidents.</title>
        <authorList>
            <person name="Gordon J.L."/>
            <person name="Armisen D."/>
            <person name="Proux-Wera E."/>
            <person name="Oheigeartaigh S.S."/>
            <person name="Byrne K.P."/>
            <person name="Wolfe K.H."/>
        </authorList>
    </citation>
    <scope>NUCLEOTIDE SEQUENCE [LARGE SCALE GENOMIC DNA]</scope>
    <source>
        <strain evidence="7">ATCC 76901 / BCRC 22586 / CBS 4309 / NBRC 1992 / NRRL Y-12630</strain>
    </source>
</reference>
<dbReference type="GO" id="GO:0019915">
    <property type="term" value="P:lipid storage"/>
    <property type="evidence" value="ECO:0007669"/>
    <property type="project" value="InterPro"/>
</dbReference>
<dbReference type="HOGENOM" id="CLU_018394_1_1_1"/>
<comment type="similarity">
    <text evidence="2">Belongs to the AB hydrolase superfamily. LDAH family.</text>
</comment>
<keyword evidence="7" id="KW-1185">Reference proteome</keyword>
<evidence type="ECO:0000313" key="6">
    <source>
        <dbReference type="EMBL" id="CCC70837.1"/>
    </source>
</evidence>
<dbReference type="EMBL" id="HE576757">
    <property type="protein sequence ID" value="CCC70837.1"/>
    <property type="molecule type" value="Genomic_DNA"/>
</dbReference>
<dbReference type="GO" id="GO:0005811">
    <property type="term" value="C:lipid droplet"/>
    <property type="evidence" value="ECO:0007669"/>
    <property type="project" value="UniProtKB-SubCell"/>
</dbReference>
<proteinExistence type="inferred from homology"/>
<dbReference type="GO" id="GO:0019433">
    <property type="term" value="P:triglyceride catabolic process"/>
    <property type="evidence" value="ECO:0007669"/>
    <property type="project" value="EnsemblFungi"/>
</dbReference>
<protein>
    <recommendedName>
        <fullName evidence="8">Lipid droplet-associated hydrolase</fullName>
    </recommendedName>
</protein>
<dbReference type="SUPFAM" id="SSF53474">
    <property type="entry name" value="alpha/beta-Hydrolases"/>
    <property type="match status" value="1"/>
</dbReference>
<feature type="transmembrane region" description="Helical" evidence="5">
    <location>
        <begin position="168"/>
        <end position="188"/>
    </location>
</feature>
<evidence type="ECO:0000256" key="4">
    <source>
        <dbReference type="ARBA" id="ARBA00022801"/>
    </source>
</evidence>
<name>G0VH64_NAUCA</name>
<dbReference type="AlphaFoldDB" id="G0VH64"/>
<dbReference type="PANTHER" id="PTHR13390:SF0">
    <property type="entry name" value="LIPID DROPLET-ASSOCIATED HYDROLASE"/>
    <property type="match status" value="1"/>
</dbReference>
<dbReference type="PANTHER" id="PTHR13390">
    <property type="entry name" value="LIPASE"/>
    <property type="match status" value="1"/>
</dbReference>
<evidence type="ECO:0000256" key="1">
    <source>
        <dbReference type="ARBA" id="ARBA00004502"/>
    </source>
</evidence>
<keyword evidence="5" id="KW-0472">Membrane</keyword>
<dbReference type="RefSeq" id="XP_003677190.1">
    <property type="nucleotide sequence ID" value="XM_003677142.1"/>
</dbReference>
<dbReference type="OMA" id="LIGYYHT"/>
<dbReference type="Pfam" id="PF10230">
    <property type="entry name" value="LIDHydrolase"/>
    <property type="match status" value="1"/>
</dbReference>
<dbReference type="GO" id="GO:0004806">
    <property type="term" value="F:triacylglycerol lipase activity"/>
    <property type="evidence" value="ECO:0007669"/>
    <property type="project" value="EnsemblFungi"/>
</dbReference>
<keyword evidence="4" id="KW-0378">Hydrolase</keyword>
<dbReference type="GeneID" id="96904483"/>
<evidence type="ECO:0000256" key="2">
    <source>
        <dbReference type="ARBA" id="ARBA00008300"/>
    </source>
</evidence>
<keyword evidence="5" id="KW-1133">Transmembrane helix</keyword>
<evidence type="ECO:0000313" key="7">
    <source>
        <dbReference type="Proteomes" id="UP000001640"/>
    </source>
</evidence>
<accession>G0VH64</accession>
<organism evidence="6 7">
    <name type="scientific">Naumovozyma castellii</name>
    <name type="common">Yeast</name>
    <name type="synonym">Saccharomyces castellii</name>
    <dbReference type="NCBI Taxonomy" id="27288"/>
    <lineage>
        <taxon>Eukaryota</taxon>
        <taxon>Fungi</taxon>
        <taxon>Dikarya</taxon>
        <taxon>Ascomycota</taxon>
        <taxon>Saccharomycotina</taxon>
        <taxon>Saccharomycetes</taxon>
        <taxon>Saccharomycetales</taxon>
        <taxon>Saccharomycetaceae</taxon>
        <taxon>Naumovozyma</taxon>
    </lineage>
</organism>
<keyword evidence="3" id="KW-0551">Lipid droplet</keyword>
<dbReference type="Proteomes" id="UP000001640">
    <property type="component" value="Chromosome 6"/>
</dbReference>
<dbReference type="OrthoDB" id="448051at2759"/>
<dbReference type="KEGG" id="ncs:NCAS_0F03530"/>
<keyword evidence="5" id="KW-0812">Transmembrane</keyword>
<comment type="subcellular location">
    <subcellularLocation>
        <location evidence="1">Lipid droplet</location>
    </subcellularLocation>
</comment>
<sequence>MSVEAYDDDEFPTCVVHILPIKTAEINPVFVWIPGNPGILEYYQEMLINLHEKHPTWEILAISHIGMNTKTTSLFKGSHQDNSRVFTLKEQIQHKIKIINNFVKDSNVPIYISGHSVGAYMVQKIVASDELIGQVLKMGLITPTIIDIHLSEKGKSMTRYARWSCRQLPHILSFLCYIVFGWLVPGILRSYIIGYVMGCHHDSQAAISTELFLTGPNFVRQSLGLAQEEMDTIHDDWQFQAELIEYCLKNSIKIQFLFSATDHWVREATRKEIIQFYQERCKGAKALLKIDVSDQFPHSFVVRRSKYVVEHYF</sequence>
<dbReference type="eggNOG" id="KOG3975">
    <property type="taxonomic scope" value="Eukaryota"/>
</dbReference>
<evidence type="ECO:0000256" key="5">
    <source>
        <dbReference type="SAM" id="Phobius"/>
    </source>
</evidence>
<dbReference type="FunCoup" id="G0VH64">
    <property type="interactions" value="94"/>
</dbReference>
<evidence type="ECO:0008006" key="8">
    <source>
        <dbReference type="Google" id="ProtNLM"/>
    </source>
</evidence>
<evidence type="ECO:0000256" key="3">
    <source>
        <dbReference type="ARBA" id="ARBA00022677"/>
    </source>
</evidence>
<dbReference type="InterPro" id="IPR019363">
    <property type="entry name" value="LDAH"/>
</dbReference>
<dbReference type="InParanoid" id="G0VH64"/>
<dbReference type="InterPro" id="IPR029058">
    <property type="entry name" value="AB_hydrolase_fold"/>
</dbReference>
<gene>
    <name evidence="6" type="primary">NCAS0F03530</name>
    <name evidence="6" type="ordered locus">NCAS_0F03530</name>
</gene>
<reference key="2">
    <citation type="submission" date="2011-08" db="EMBL/GenBank/DDBJ databases">
        <title>Genome sequence of Naumovozyma castellii.</title>
        <authorList>
            <person name="Gordon J.L."/>
            <person name="Armisen D."/>
            <person name="Proux-Wera E."/>
            <person name="OhEigeartaigh S.S."/>
            <person name="Byrne K.P."/>
            <person name="Wolfe K.H."/>
        </authorList>
    </citation>
    <scope>NUCLEOTIDE SEQUENCE</scope>
    <source>
        <strain>Type strain:CBS 4309</strain>
    </source>
</reference>